<dbReference type="EMBL" id="MU151265">
    <property type="protein sequence ID" value="KAF9446053.1"/>
    <property type="molecule type" value="Genomic_DNA"/>
</dbReference>
<proteinExistence type="predicted"/>
<dbReference type="OrthoDB" id="3069117at2759"/>
<feature type="region of interest" description="Disordered" evidence="1">
    <location>
        <begin position="242"/>
        <end position="313"/>
    </location>
</feature>
<evidence type="ECO:0000313" key="2">
    <source>
        <dbReference type="EMBL" id="KAF9446053.1"/>
    </source>
</evidence>
<evidence type="ECO:0000256" key="1">
    <source>
        <dbReference type="SAM" id="MobiDB-lite"/>
    </source>
</evidence>
<feature type="region of interest" description="Disordered" evidence="1">
    <location>
        <begin position="326"/>
        <end position="347"/>
    </location>
</feature>
<organism evidence="2 3">
    <name type="scientific">Macrolepiota fuliginosa MF-IS2</name>
    <dbReference type="NCBI Taxonomy" id="1400762"/>
    <lineage>
        <taxon>Eukaryota</taxon>
        <taxon>Fungi</taxon>
        <taxon>Dikarya</taxon>
        <taxon>Basidiomycota</taxon>
        <taxon>Agaricomycotina</taxon>
        <taxon>Agaricomycetes</taxon>
        <taxon>Agaricomycetidae</taxon>
        <taxon>Agaricales</taxon>
        <taxon>Agaricineae</taxon>
        <taxon>Agaricaceae</taxon>
        <taxon>Macrolepiota</taxon>
    </lineage>
</organism>
<reference evidence="2" key="1">
    <citation type="submission" date="2020-11" db="EMBL/GenBank/DDBJ databases">
        <authorList>
            <consortium name="DOE Joint Genome Institute"/>
            <person name="Ahrendt S."/>
            <person name="Riley R."/>
            <person name="Andreopoulos W."/>
            <person name="Labutti K."/>
            <person name="Pangilinan J."/>
            <person name="Ruiz-Duenas F.J."/>
            <person name="Barrasa J.M."/>
            <person name="Sanchez-Garcia M."/>
            <person name="Camarero S."/>
            <person name="Miyauchi S."/>
            <person name="Serrano A."/>
            <person name="Linde D."/>
            <person name="Babiker R."/>
            <person name="Drula E."/>
            <person name="Ayuso-Fernandez I."/>
            <person name="Pacheco R."/>
            <person name="Padilla G."/>
            <person name="Ferreira P."/>
            <person name="Barriuso J."/>
            <person name="Kellner H."/>
            <person name="Castanera R."/>
            <person name="Alfaro M."/>
            <person name="Ramirez L."/>
            <person name="Pisabarro A.G."/>
            <person name="Kuo A."/>
            <person name="Tritt A."/>
            <person name="Lipzen A."/>
            <person name="He G."/>
            <person name="Yan M."/>
            <person name="Ng V."/>
            <person name="Cullen D."/>
            <person name="Martin F."/>
            <person name="Rosso M.-N."/>
            <person name="Henrissat B."/>
            <person name="Hibbett D."/>
            <person name="Martinez A.T."/>
            <person name="Grigoriev I.V."/>
        </authorList>
    </citation>
    <scope>NUCLEOTIDE SEQUENCE</scope>
    <source>
        <strain evidence="2">MF-IS2</strain>
    </source>
</reference>
<sequence length="347" mass="38563">MPSTPKKRAKSNGSAGILRGLKAIASAQGIEPVQATCLLSLDKNYIQTCVISKTLHPEAVTQLEYIWGYKYNTLNLDTRYNLFHPLLSVNPTLHAAFDAGTLALLPHLEDMIPLYNHFIDLAKKGSQLPKITPKIYKGKKLFEYTLLYLDTAPRLYIVRGNFTDGRTCHDPPFSSFPTITSHVHPHLVVFNLGEKLRRLQPLDRELVEDRTPGQVQKGMKLAALLYASWMRSIDVPPDFQVEKCKGSASSSRGRNSGSLTRSRSSCTEGDGDDSGGGDNNNNNNNDDDDSDDDDDDDDDELEEADKSESVLYDWDHINAWRNTTVFEPLPRHGATSNSPPLNSSTTV</sequence>
<dbReference type="AlphaFoldDB" id="A0A9P5X7S4"/>
<feature type="compositionally biased region" description="Low complexity" evidence="1">
    <location>
        <begin position="335"/>
        <end position="347"/>
    </location>
</feature>
<protein>
    <recommendedName>
        <fullName evidence="4">HNH nuclease domain-containing protein</fullName>
    </recommendedName>
</protein>
<evidence type="ECO:0008006" key="4">
    <source>
        <dbReference type="Google" id="ProtNLM"/>
    </source>
</evidence>
<dbReference type="Proteomes" id="UP000807342">
    <property type="component" value="Unassembled WGS sequence"/>
</dbReference>
<gene>
    <name evidence="2" type="ORF">P691DRAFT_784388</name>
</gene>
<feature type="compositionally biased region" description="Acidic residues" evidence="1">
    <location>
        <begin position="285"/>
        <end position="303"/>
    </location>
</feature>
<feature type="compositionally biased region" description="Basic and acidic residues" evidence="1">
    <location>
        <begin position="304"/>
        <end position="313"/>
    </location>
</feature>
<evidence type="ECO:0000313" key="3">
    <source>
        <dbReference type="Proteomes" id="UP000807342"/>
    </source>
</evidence>
<comment type="caution">
    <text evidence="2">The sequence shown here is derived from an EMBL/GenBank/DDBJ whole genome shotgun (WGS) entry which is preliminary data.</text>
</comment>
<keyword evidence="3" id="KW-1185">Reference proteome</keyword>
<feature type="compositionally biased region" description="Low complexity" evidence="1">
    <location>
        <begin position="246"/>
        <end position="265"/>
    </location>
</feature>
<name>A0A9P5X7S4_9AGAR</name>
<accession>A0A9P5X7S4</accession>